<dbReference type="EMBL" id="JAOYFC010000001">
    <property type="protein sequence ID" value="MCV6823432.1"/>
    <property type="molecule type" value="Genomic_DNA"/>
</dbReference>
<reference evidence="3" key="1">
    <citation type="submission" date="2022-10" db="EMBL/GenBank/DDBJ databases">
        <authorList>
            <person name="Yue Y."/>
        </authorList>
    </citation>
    <scope>NUCLEOTIDE SEQUENCE</scope>
    <source>
        <strain evidence="3">Z654</strain>
    </source>
</reference>
<dbReference type="PRINTS" id="PR00081">
    <property type="entry name" value="GDHRDH"/>
</dbReference>
<dbReference type="PANTHER" id="PTHR42760">
    <property type="entry name" value="SHORT-CHAIN DEHYDROGENASES/REDUCTASES FAMILY MEMBER"/>
    <property type="match status" value="1"/>
</dbReference>
<name>A0AAE3IWD8_9RHOB</name>
<dbReference type="InterPro" id="IPR036291">
    <property type="entry name" value="NAD(P)-bd_dom_sf"/>
</dbReference>
<evidence type="ECO:0000256" key="1">
    <source>
        <dbReference type="ARBA" id="ARBA00006484"/>
    </source>
</evidence>
<evidence type="ECO:0000256" key="2">
    <source>
        <dbReference type="ARBA" id="ARBA00023002"/>
    </source>
</evidence>
<evidence type="ECO:0000313" key="4">
    <source>
        <dbReference type="Proteomes" id="UP001208041"/>
    </source>
</evidence>
<keyword evidence="4" id="KW-1185">Reference proteome</keyword>
<comment type="similarity">
    <text evidence="1">Belongs to the short-chain dehydrogenases/reductases (SDR) family.</text>
</comment>
<dbReference type="PANTHER" id="PTHR42760:SF5">
    <property type="entry name" value="2-DEHYDRO-3-DEOXY-D-GLUCONATE 5-DEHYDROGENASE"/>
    <property type="match status" value="1"/>
</dbReference>
<dbReference type="PROSITE" id="PS00061">
    <property type="entry name" value="ADH_SHORT"/>
    <property type="match status" value="1"/>
</dbReference>
<gene>
    <name evidence="3" type="ORF">OH136_02590</name>
</gene>
<accession>A0AAE3IWD8</accession>
<keyword evidence="2" id="KW-0560">Oxidoreductase</keyword>
<dbReference type="AlphaFoldDB" id="A0AAE3IWD8"/>
<evidence type="ECO:0000313" key="3">
    <source>
        <dbReference type="EMBL" id="MCV6823432.1"/>
    </source>
</evidence>
<comment type="caution">
    <text evidence="3">The sequence shown here is derived from an EMBL/GenBank/DDBJ whole genome shotgun (WGS) entry which is preliminary data.</text>
</comment>
<dbReference type="RefSeq" id="WP_263952277.1">
    <property type="nucleotide sequence ID" value="NZ_JAOYFC010000001.1"/>
</dbReference>
<dbReference type="GO" id="GO:0016616">
    <property type="term" value="F:oxidoreductase activity, acting on the CH-OH group of donors, NAD or NADP as acceptor"/>
    <property type="evidence" value="ECO:0007669"/>
    <property type="project" value="TreeGrafter"/>
</dbReference>
<dbReference type="PRINTS" id="PR00080">
    <property type="entry name" value="SDRFAMILY"/>
</dbReference>
<dbReference type="SUPFAM" id="SSF51735">
    <property type="entry name" value="NAD(P)-binding Rossmann-fold domains"/>
    <property type="match status" value="1"/>
</dbReference>
<dbReference type="Gene3D" id="3.40.50.720">
    <property type="entry name" value="NAD(P)-binding Rossmann-like Domain"/>
    <property type="match status" value="1"/>
</dbReference>
<organism evidence="3 4">
    <name type="scientific">Halocynthiibacter halioticoli</name>
    <dbReference type="NCBI Taxonomy" id="2986804"/>
    <lineage>
        <taxon>Bacteria</taxon>
        <taxon>Pseudomonadati</taxon>
        <taxon>Pseudomonadota</taxon>
        <taxon>Alphaproteobacteria</taxon>
        <taxon>Rhodobacterales</taxon>
        <taxon>Paracoccaceae</taxon>
        <taxon>Halocynthiibacter</taxon>
    </lineage>
</organism>
<protein>
    <submittedName>
        <fullName evidence="3">SDR family oxidoreductase</fullName>
    </submittedName>
</protein>
<dbReference type="FunFam" id="3.40.50.720:FF:000084">
    <property type="entry name" value="Short-chain dehydrogenase reductase"/>
    <property type="match status" value="1"/>
</dbReference>
<proteinExistence type="inferred from homology"/>
<sequence>MQNTSLFDLSGKVALVSGCKRGIGMGMAKALAEAGADIIGVSASLEASGSNIEKAVTALGRKFTAYQCDFSDRASVKAFADKVQAENPVIDILVNNAGTIKRAPAAEHPDEMWDEVIEVNLNAQFVLSREIGKGMVERGSGKIIFTASLLSFQGGITVPGYAASKGGIAQLTKALANEWASKGVNVNAIAPGYIATDNTQALQDDADRSRSILERIPAARWGTPEDFSGPAVFLASDAANYVHGTVLTVDGGWMGR</sequence>
<dbReference type="Proteomes" id="UP001208041">
    <property type="component" value="Unassembled WGS sequence"/>
</dbReference>
<dbReference type="Pfam" id="PF13561">
    <property type="entry name" value="adh_short_C2"/>
    <property type="match status" value="1"/>
</dbReference>
<dbReference type="InterPro" id="IPR002347">
    <property type="entry name" value="SDR_fam"/>
</dbReference>
<dbReference type="InterPro" id="IPR020904">
    <property type="entry name" value="Sc_DH/Rdtase_CS"/>
</dbReference>